<dbReference type="RefSeq" id="WP_136165380.1">
    <property type="nucleotide sequence ID" value="NZ_KZ819073.1"/>
</dbReference>
<protein>
    <recommendedName>
        <fullName evidence="3">DUF2724 domain-containing protein</fullName>
    </recommendedName>
</protein>
<dbReference type="AlphaFoldDB" id="A0A2U1U9G7"/>
<sequence length="66" mass="7679">MISIARLLKGQSPTPQLANHGHGWIELPNGQRWQPSACRVQFGKGRLPHVRIKRRSWWRRLMGLRG</sequence>
<comment type="caution">
    <text evidence="1">The sequence shown here is derived from an EMBL/GenBank/DDBJ whole genome shotgun (WGS) entry which is preliminary data.</text>
</comment>
<name>A0A2U1U9G7_9GAMM</name>
<dbReference type="EMBL" id="QDKH01000005">
    <property type="protein sequence ID" value="PWC18224.1"/>
    <property type="molecule type" value="Genomic_DNA"/>
</dbReference>
<evidence type="ECO:0000313" key="2">
    <source>
        <dbReference type="Proteomes" id="UP000296159"/>
    </source>
</evidence>
<evidence type="ECO:0000313" key="1">
    <source>
        <dbReference type="EMBL" id="PWC18224.1"/>
    </source>
</evidence>
<proteinExistence type="predicted"/>
<dbReference type="InterPro" id="IPR021221">
    <property type="entry name" value="Fil"/>
</dbReference>
<organism evidence="1 2">
    <name type="scientific">Brenneria corticis</name>
    <dbReference type="NCBI Taxonomy" id="2173106"/>
    <lineage>
        <taxon>Bacteria</taxon>
        <taxon>Pseudomonadati</taxon>
        <taxon>Pseudomonadota</taxon>
        <taxon>Gammaproteobacteria</taxon>
        <taxon>Enterobacterales</taxon>
        <taxon>Pectobacteriaceae</taxon>
        <taxon>Brenneria</taxon>
    </lineage>
</organism>
<accession>A0A2U1U9G7</accession>
<gene>
    <name evidence="1" type="ORF">DDT56_04970</name>
</gene>
<dbReference type="Proteomes" id="UP000296159">
    <property type="component" value="Unassembled WGS sequence"/>
</dbReference>
<keyword evidence="2" id="KW-1185">Reference proteome</keyword>
<dbReference type="Pfam" id="PF10893">
    <property type="entry name" value="Phage_186_Fil"/>
    <property type="match status" value="1"/>
</dbReference>
<reference evidence="1 2" key="1">
    <citation type="submission" date="2018-04" db="EMBL/GenBank/DDBJ databases">
        <title>Brenneria corticis sp.nov.</title>
        <authorList>
            <person name="Li Y."/>
        </authorList>
    </citation>
    <scope>NUCLEOTIDE SEQUENCE [LARGE SCALE GENOMIC DNA]</scope>
    <source>
        <strain evidence="1 2">CFCC 11842</strain>
    </source>
</reference>
<evidence type="ECO:0008006" key="3">
    <source>
        <dbReference type="Google" id="ProtNLM"/>
    </source>
</evidence>